<dbReference type="EMBL" id="JBDKWZ010000003">
    <property type="protein sequence ID" value="MEN7547534.1"/>
    <property type="molecule type" value="Genomic_DNA"/>
</dbReference>
<comment type="caution">
    <text evidence="2">The sequence shown here is derived from an EMBL/GenBank/DDBJ whole genome shotgun (WGS) entry which is preliminary data.</text>
</comment>
<keyword evidence="3" id="KW-1185">Reference proteome</keyword>
<organism evidence="2 3">
    <name type="scientific">Rapidithrix thailandica</name>
    <dbReference type="NCBI Taxonomy" id="413964"/>
    <lineage>
        <taxon>Bacteria</taxon>
        <taxon>Pseudomonadati</taxon>
        <taxon>Bacteroidota</taxon>
        <taxon>Cytophagia</taxon>
        <taxon>Cytophagales</taxon>
        <taxon>Flammeovirgaceae</taxon>
        <taxon>Rapidithrix</taxon>
    </lineage>
</organism>
<reference evidence="2 3" key="1">
    <citation type="submission" date="2024-04" db="EMBL/GenBank/DDBJ databases">
        <title>Novel genus in family Flammeovirgaceae.</title>
        <authorList>
            <person name="Nguyen T.H."/>
            <person name="Vuong T.Q."/>
            <person name="Le H."/>
            <person name="Kim S.-G."/>
        </authorList>
    </citation>
    <scope>NUCLEOTIDE SEQUENCE [LARGE SCALE GENOMIC DNA]</scope>
    <source>
        <strain evidence="2 3">JCM 23209</strain>
    </source>
</reference>
<proteinExistence type="predicted"/>
<keyword evidence="1" id="KW-0472">Membrane</keyword>
<feature type="transmembrane region" description="Helical" evidence="1">
    <location>
        <begin position="118"/>
        <end position="138"/>
    </location>
</feature>
<protein>
    <recommendedName>
        <fullName evidence="4">DUF2812 domain-containing protein</fullName>
    </recommendedName>
</protein>
<name>A0AAW9S598_9BACT</name>
<sequence length="201" mass="23473">MDAIYYQYSDQAQLSTKTLELKDNRLLVIENNRITEGFPLRRVKEVNLDHRNQKESGNIYSCRMHFDDGRKLEIVDNEDMSYSKFILALHRRLMPYAKNVKFTVSYHMNRFHFTGKTILKLLLTLIILVVFSPLWAMVLFFGVFFFGPAAFGMFLQSFSAMSYYSKLKINSYKVTEPPAHFFPAAADRIVHNFSAENEGVR</sequence>
<gene>
    <name evidence="2" type="ORF">AAG747_06425</name>
</gene>
<feature type="transmembrane region" description="Helical" evidence="1">
    <location>
        <begin position="144"/>
        <end position="164"/>
    </location>
</feature>
<dbReference type="Proteomes" id="UP001403385">
    <property type="component" value="Unassembled WGS sequence"/>
</dbReference>
<evidence type="ECO:0008006" key="4">
    <source>
        <dbReference type="Google" id="ProtNLM"/>
    </source>
</evidence>
<keyword evidence="1" id="KW-0812">Transmembrane</keyword>
<dbReference type="RefSeq" id="WP_346820322.1">
    <property type="nucleotide sequence ID" value="NZ_JBDKWZ010000003.1"/>
</dbReference>
<evidence type="ECO:0000313" key="3">
    <source>
        <dbReference type="Proteomes" id="UP001403385"/>
    </source>
</evidence>
<keyword evidence="1" id="KW-1133">Transmembrane helix</keyword>
<accession>A0AAW9S598</accession>
<evidence type="ECO:0000313" key="2">
    <source>
        <dbReference type="EMBL" id="MEN7547534.1"/>
    </source>
</evidence>
<dbReference type="AlphaFoldDB" id="A0AAW9S598"/>
<evidence type="ECO:0000256" key="1">
    <source>
        <dbReference type="SAM" id="Phobius"/>
    </source>
</evidence>